<sequence length="917" mass="96905">MPDTLVLRRGEPVAWFATNKEGYVVQRPAARTKMEDVRTHLLSCALDDRGRYPQYVAVARSADGMPKLLTRANLDALCERMSAAAEAGDEAEGAPCVLQAYTSPLLDLRFVTSYSNDGTHIACHTFQRRFSRRYLPQRDAAASPRGEPSGAAGAAGGAQDGEEGAEQLDEGALADSERSLGLILGPVDPALKMTAGRAAHGVVQYVQKAHLLTLRGLVCEFVRDGEGHLWFLGPLRAEWASLIPGRGGEPWANANLMQQPREAKSCASSAAEEVEHQLQRPQESSRPAAAAPLPPAADSPCAAPVPAACDSPSSRLRSKGCKVSPAVAELLDHLPSALQQPSTEQQPGSPRIPAVPAAAASTPGLPAEQGVSPNTAALLASPAPPVMQQEAPTQSPKPAARRGGGGGGHKERLMASSPTATGRSGSLPASPTRVSAGLASSFQLTRELESLRDELLIKTDLADALACKVHALEHDKHVITGAFEAVVGGMQADLVDVKQTLEALRVERDSLTCQLAETSQRMEAAEAERDQLRAMLDSERGAAFLSLGQFQKQQEDAGVRAARAEAELRTLQERYREEQAACDALKKLMVFYQHSVGDSSFLTAAAAATQEGGRALRGIERPEMKYSETLQDVDELLMREVDPPGERYALSKVLHTCQADLHAIFLHYTMLDAGFARHWPPQLTMQGWLAFMKDIGSTNLVPGMRTRSDNTMNVQEATEVFRRYCLRQAVMRGAGTLLARTGSMVRIDSVPAGTPGGASGDALPPRPPSSHSTTSGAPTARPFSAASAQMLASATMSHQSFCAALVHVAAKLARGSPEVMEACPFLSEQTRSFIESIVPKAQRVAPIAQSNKKGGGAGSASPGKGSPAGGLGAKEAAAKEAAAKLEAKKSKKSKAKAATAVEMCAIAEASREGSGVP</sequence>
<reference evidence="3 4" key="1">
    <citation type="journal article" date="2018" name="Plant J.">
        <title>Genome sequences of Chlorella sorokiniana UTEX 1602 and Micractinium conductrix SAG 241.80: implications to maltose excretion by a green alga.</title>
        <authorList>
            <person name="Arriola M.B."/>
            <person name="Velmurugan N."/>
            <person name="Zhang Y."/>
            <person name="Plunkett M.H."/>
            <person name="Hondzo H."/>
            <person name="Barney B.M."/>
        </authorList>
    </citation>
    <scope>NUCLEOTIDE SEQUENCE [LARGE SCALE GENOMIC DNA]</scope>
    <source>
        <strain evidence="3 4">SAG 241.80</strain>
    </source>
</reference>
<dbReference type="GO" id="GO:0016853">
    <property type="term" value="F:isomerase activity"/>
    <property type="evidence" value="ECO:0007669"/>
    <property type="project" value="UniProtKB-KW"/>
</dbReference>
<dbReference type="STRING" id="554055.A0A2P6VQZ9"/>
<dbReference type="Proteomes" id="UP000239649">
    <property type="component" value="Unassembled WGS sequence"/>
</dbReference>
<gene>
    <name evidence="3" type="primary">g784</name>
    <name evidence="3" type="ORF">C2E20_0784</name>
</gene>
<feature type="compositionally biased region" description="Low complexity" evidence="2">
    <location>
        <begin position="298"/>
        <end position="314"/>
    </location>
</feature>
<proteinExistence type="predicted"/>
<feature type="region of interest" description="Disordered" evidence="2">
    <location>
        <begin position="137"/>
        <end position="171"/>
    </location>
</feature>
<feature type="compositionally biased region" description="Acidic residues" evidence="2">
    <location>
        <begin position="160"/>
        <end position="169"/>
    </location>
</feature>
<feature type="region of interest" description="Disordered" evidence="2">
    <location>
        <begin position="383"/>
        <end position="433"/>
    </location>
</feature>
<keyword evidence="4" id="KW-1185">Reference proteome</keyword>
<evidence type="ECO:0000313" key="4">
    <source>
        <dbReference type="Proteomes" id="UP000239649"/>
    </source>
</evidence>
<protein>
    <submittedName>
        <fullName evidence="3">Disulfide-isomerase like 2-2</fullName>
    </submittedName>
</protein>
<feature type="region of interest" description="Disordered" evidence="2">
    <location>
        <begin position="749"/>
        <end position="781"/>
    </location>
</feature>
<feature type="region of interest" description="Disordered" evidence="2">
    <location>
        <begin position="259"/>
        <end position="319"/>
    </location>
</feature>
<dbReference type="OrthoDB" id="545928at2759"/>
<feature type="compositionally biased region" description="Low complexity" evidence="2">
    <location>
        <begin position="140"/>
        <end position="152"/>
    </location>
</feature>
<feature type="compositionally biased region" description="Polar residues" evidence="2">
    <location>
        <begin position="416"/>
        <end position="433"/>
    </location>
</feature>
<evidence type="ECO:0000256" key="1">
    <source>
        <dbReference type="SAM" id="Coils"/>
    </source>
</evidence>
<evidence type="ECO:0000256" key="2">
    <source>
        <dbReference type="SAM" id="MobiDB-lite"/>
    </source>
</evidence>
<organism evidence="3 4">
    <name type="scientific">Micractinium conductrix</name>
    <dbReference type="NCBI Taxonomy" id="554055"/>
    <lineage>
        <taxon>Eukaryota</taxon>
        <taxon>Viridiplantae</taxon>
        <taxon>Chlorophyta</taxon>
        <taxon>core chlorophytes</taxon>
        <taxon>Trebouxiophyceae</taxon>
        <taxon>Chlorellales</taxon>
        <taxon>Chlorellaceae</taxon>
        <taxon>Chlorella clade</taxon>
        <taxon>Micractinium</taxon>
    </lineage>
</organism>
<dbReference type="EMBL" id="LHPF02000001">
    <property type="protein sequence ID" value="PSC76497.1"/>
    <property type="molecule type" value="Genomic_DNA"/>
</dbReference>
<name>A0A2P6VQZ9_9CHLO</name>
<keyword evidence="1" id="KW-0175">Coiled coil</keyword>
<feature type="coiled-coil region" evidence="1">
    <location>
        <begin position="494"/>
        <end position="588"/>
    </location>
</feature>
<feature type="region of interest" description="Disordered" evidence="2">
    <location>
        <begin position="339"/>
        <end position="371"/>
    </location>
</feature>
<evidence type="ECO:0000313" key="3">
    <source>
        <dbReference type="EMBL" id="PSC76497.1"/>
    </source>
</evidence>
<accession>A0A2P6VQZ9</accession>
<feature type="region of interest" description="Disordered" evidence="2">
    <location>
        <begin position="845"/>
        <end position="877"/>
    </location>
</feature>
<comment type="caution">
    <text evidence="3">The sequence shown here is derived from an EMBL/GenBank/DDBJ whole genome shotgun (WGS) entry which is preliminary data.</text>
</comment>
<feature type="compositionally biased region" description="Polar residues" evidence="2">
    <location>
        <begin position="339"/>
        <end position="348"/>
    </location>
</feature>
<dbReference type="AlphaFoldDB" id="A0A2P6VQZ9"/>